<dbReference type="InterPro" id="IPR009987">
    <property type="entry name" value="IM_PilM"/>
</dbReference>
<keyword evidence="3" id="KW-1185">Reference proteome</keyword>
<name>A0ABV3MYI3_9GAMM</name>
<dbReference type="RefSeq" id="WP_367166883.1">
    <property type="nucleotide sequence ID" value="NZ_JBFKZN010000002.1"/>
</dbReference>
<reference evidence="2 3" key="1">
    <citation type="submission" date="2024-07" db="EMBL/GenBank/DDBJ databases">
        <authorList>
            <person name="Dulla G.F.J."/>
            <person name="Delorm J.G."/>
        </authorList>
    </citation>
    <scope>NUCLEOTIDE SEQUENCE [LARGE SCALE GENOMIC DNA]</scope>
    <source>
        <strain evidence="2 3">JGD 233</strain>
    </source>
</reference>
<sequence>MGFALPVMALCLFIALMAGEAQRHAGDHIRYGVAQILPDQLAAEMLRTADAVNNWRHGRTVADGPVSPAQTGMLPAPDARIQSVIQDGRLWIWVPATQGVFAALQDRSVTSALALIVSGGRLRMADGTDMNLALPSGMTEGSIVYLN</sequence>
<organism evidence="2 3">
    <name type="scientific">Erwinia papayae</name>
    <dbReference type="NCBI Taxonomy" id="206499"/>
    <lineage>
        <taxon>Bacteria</taxon>
        <taxon>Pseudomonadati</taxon>
        <taxon>Pseudomonadota</taxon>
        <taxon>Gammaproteobacteria</taxon>
        <taxon>Enterobacterales</taxon>
        <taxon>Erwiniaceae</taxon>
        <taxon>Erwinia</taxon>
    </lineage>
</organism>
<evidence type="ECO:0000256" key="1">
    <source>
        <dbReference type="SAM" id="SignalP"/>
    </source>
</evidence>
<dbReference type="Gene3D" id="3.30.450.360">
    <property type="match status" value="1"/>
</dbReference>
<gene>
    <name evidence="2" type="primary">pilM</name>
    <name evidence="2" type="ORF">ABW286_05350</name>
</gene>
<comment type="caution">
    <text evidence="2">The sequence shown here is derived from an EMBL/GenBank/DDBJ whole genome shotgun (WGS) entry which is preliminary data.</text>
</comment>
<proteinExistence type="predicted"/>
<feature type="signal peptide" evidence="1">
    <location>
        <begin position="1"/>
        <end position="18"/>
    </location>
</feature>
<dbReference type="Pfam" id="PF07419">
    <property type="entry name" value="PilM"/>
    <property type="match status" value="1"/>
</dbReference>
<feature type="chain" id="PRO_5046436454" evidence="1">
    <location>
        <begin position="19"/>
        <end position="147"/>
    </location>
</feature>
<dbReference type="Proteomes" id="UP001554567">
    <property type="component" value="Unassembled WGS sequence"/>
</dbReference>
<accession>A0ABV3MYI3</accession>
<dbReference type="EMBL" id="JBFKZN010000002">
    <property type="protein sequence ID" value="MEW5288608.1"/>
    <property type="molecule type" value="Genomic_DNA"/>
</dbReference>
<evidence type="ECO:0000313" key="3">
    <source>
        <dbReference type="Proteomes" id="UP001554567"/>
    </source>
</evidence>
<evidence type="ECO:0000313" key="2">
    <source>
        <dbReference type="EMBL" id="MEW5288608.1"/>
    </source>
</evidence>
<protein>
    <submittedName>
        <fullName evidence="2">Type IV pilus biogenesis protein PilM</fullName>
    </submittedName>
</protein>
<keyword evidence="1" id="KW-0732">Signal</keyword>